<dbReference type="Proteomes" id="UP000295008">
    <property type="component" value="Unassembled WGS sequence"/>
</dbReference>
<dbReference type="GO" id="GO:0016747">
    <property type="term" value="F:acyltransferase activity, transferring groups other than amino-acyl groups"/>
    <property type="evidence" value="ECO:0007669"/>
    <property type="project" value="InterPro"/>
</dbReference>
<dbReference type="Gene3D" id="3.40.630.30">
    <property type="match status" value="1"/>
</dbReference>
<comment type="caution">
    <text evidence="4">The sequence shown here is derived from an EMBL/GenBank/DDBJ whole genome shotgun (WGS) entry which is preliminary data.</text>
</comment>
<keyword evidence="5" id="KW-1185">Reference proteome</keyword>
<dbReference type="PANTHER" id="PTHR43420">
    <property type="entry name" value="ACETYLTRANSFERASE"/>
    <property type="match status" value="1"/>
</dbReference>
<evidence type="ECO:0000259" key="3">
    <source>
        <dbReference type="PROSITE" id="PS51186"/>
    </source>
</evidence>
<dbReference type="PROSITE" id="PS51186">
    <property type="entry name" value="GNAT"/>
    <property type="match status" value="1"/>
</dbReference>
<dbReference type="InterPro" id="IPR050680">
    <property type="entry name" value="YpeA/RimI_acetyltransf"/>
</dbReference>
<organism evidence="4 5">
    <name type="scientific">Hydrogenispora ethanolica</name>
    <dbReference type="NCBI Taxonomy" id="1082276"/>
    <lineage>
        <taxon>Bacteria</taxon>
        <taxon>Bacillati</taxon>
        <taxon>Bacillota</taxon>
        <taxon>Hydrogenispora</taxon>
    </lineage>
</organism>
<dbReference type="InterPro" id="IPR000182">
    <property type="entry name" value="GNAT_dom"/>
</dbReference>
<keyword evidence="1" id="KW-0808">Transferase</keyword>
<dbReference type="SUPFAM" id="SSF55729">
    <property type="entry name" value="Acyl-CoA N-acyltransferases (Nat)"/>
    <property type="match status" value="1"/>
</dbReference>
<dbReference type="RefSeq" id="WP_165907985.1">
    <property type="nucleotide sequence ID" value="NZ_SLUN01000014.1"/>
</dbReference>
<dbReference type="InterPro" id="IPR016181">
    <property type="entry name" value="Acyl_CoA_acyltransferase"/>
</dbReference>
<feature type="domain" description="N-acetyltransferase" evidence="3">
    <location>
        <begin position="134"/>
        <end position="265"/>
    </location>
</feature>
<evidence type="ECO:0000313" key="5">
    <source>
        <dbReference type="Proteomes" id="UP000295008"/>
    </source>
</evidence>
<protein>
    <submittedName>
        <fullName evidence="4">FR47-like protein</fullName>
    </submittedName>
</protein>
<name>A0A4R1RMA6_HYDET</name>
<keyword evidence="2" id="KW-0012">Acyltransferase</keyword>
<evidence type="ECO:0000256" key="1">
    <source>
        <dbReference type="ARBA" id="ARBA00022679"/>
    </source>
</evidence>
<sequence>MRLAAIHEPALIKEYLNRPDRGNLIYYCNNLEPPFWENTQWFGLMAGEHLAALAMLITKYQVPALLATSYRPDDPYLPELLERLRPYLPQDLYCHVDSHAVERLPSGMAGQRVSPYYNMKLVDRNRLPVLDPGRAVRLGTADKPAIIALLEESHPDYLLDEEFCDAGYYWGIREAGRLVSLAGVVAKSEEYAIAAVGCVTTHPDFRRAGLATQVMAALIHDLTPRYGEIVLNVKQANQNAVRCYRKLGFEVIGEFAEVCGSDCRF</sequence>
<evidence type="ECO:0000256" key="2">
    <source>
        <dbReference type="ARBA" id="ARBA00023315"/>
    </source>
</evidence>
<dbReference type="Pfam" id="PF00583">
    <property type="entry name" value="Acetyltransf_1"/>
    <property type="match status" value="1"/>
</dbReference>
<gene>
    <name evidence="4" type="ORF">EDC14_101412</name>
</gene>
<dbReference type="AlphaFoldDB" id="A0A4R1RMA6"/>
<accession>A0A4R1RMA6</accession>
<dbReference type="CDD" id="cd04301">
    <property type="entry name" value="NAT_SF"/>
    <property type="match status" value="1"/>
</dbReference>
<proteinExistence type="predicted"/>
<evidence type="ECO:0000313" key="4">
    <source>
        <dbReference type="EMBL" id="TCL67324.1"/>
    </source>
</evidence>
<dbReference type="EMBL" id="SLUN01000014">
    <property type="protein sequence ID" value="TCL67324.1"/>
    <property type="molecule type" value="Genomic_DNA"/>
</dbReference>
<reference evidence="4 5" key="1">
    <citation type="submission" date="2019-03" db="EMBL/GenBank/DDBJ databases">
        <title>Genomic Encyclopedia of Type Strains, Phase IV (KMG-IV): sequencing the most valuable type-strain genomes for metagenomic binning, comparative biology and taxonomic classification.</title>
        <authorList>
            <person name="Goeker M."/>
        </authorList>
    </citation>
    <scope>NUCLEOTIDE SEQUENCE [LARGE SCALE GENOMIC DNA]</scope>
    <source>
        <strain evidence="4 5">LX-B</strain>
    </source>
</reference>